<dbReference type="Gene3D" id="2.60.120.10">
    <property type="entry name" value="Jelly Rolls"/>
    <property type="match status" value="1"/>
</dbReference>
<evidence type="ECO:0000259" key="2">
    <source>
        <dbReference type="PROSITE" id="PS50943"/>
    </source>
</evidence>
<evidence type="ECO:0000256" key="1">
    <source>
        <dbReference type="ARBA" id="ARBA00023125"/>
    </source>
</evidence>
<keyword evidence="4" id="KW-1185">Reference proteome</keyword>
<dbReference type="CDD" id="cd00093">
    <property type="entry name" value="HTH_XRE"/>
    <property type="match status" value="1"/>
</dbReference>
<feature type="domain" description="HTH cro/C1-type" evidence="2">
    <location>
        <begin position="15"/>
        <end position="69"/>
    </location>
</feature>
<sequence length="194" mass="22246">MGQTEYIVMWVGSKIKEIRRNKDLKLNDLSQQTGISIAMLSKIENGRVFPTWHSLLQIFTALDLNLNTFFNDLPKENEFSGYLLFRSNEYRSIEKEEEAKGFDYRLVLTRSIEKSALEISVLTLRPGASREKVSTDGFQFLFVVKGSVVYHIGKETLTLEEGDSLFFDGGIEHVPENKTAEEAFLLLMYFLTVN</sequence>
<dbReference type="OrthoDB" id="9805356at2"/>
<dbReference type="RefSeq" id="WP_151888593.1">
    <property type="nucleotide sequence ID" value="NZ_VNIK02000001.1"/>
</dbReference>
<reference evidence="3" key="1">
    <citation type="submission" date="2019-10" db="EMBL/GenBank/DDBJ databases">
        <title>Muricauda hadale sp. nov., a piezophilic bacterium isolated from hadopelagic water of the Mariana Trench.</title>
        <authorList>
            <person name="Wei Y."/>
        </authorList>
    </citation>
    <scope>NUCLEOTIDE SEQUENCE [LARGE SCALE GENOMIC DNA]</scope>
    <source>
        <strain evidence="3">MT-229</strain>
    </source>
</reference>
<name>A0A5N5IZG3_9FLAO</name>
<dbReference type="EMBL" id="VNIK02000001">
    <property type="protein sequence ID" value="KAB5491436.1"/>
    <property type="molecule type" value="Genomic_DNA"/>
</dbReference>
<dbReference type="SUPFAM" id="SSF51182">
    <property type="entry name" value="RmlC-like cupins"/>
    <property type="match status" value="1"/>
</dbReference>
<evidence type="ECO:0000313" key="4">
    <source>
        <dbReference type="Proteomes" id="UP000319204"/>
    </source>
</evidence>
<dbReference type="InterPro" id="IPR014710">
    <property type="entry name" value="RmlC-like_jellyroll"/>
</dbReference>
<dbReference type="AlphaFoldDB" id="A0A5N5IZG3"/>
<organism evidence="3 4">
    <name type="scientific">Flagellimonas hadalis</name>
    <dbReference type="NCBI Taxonomy" id="2597517"/>
    <lineage>
        <taxon>Bacteria</taxon>
        <taxon>Pseudomonadati</taxon>
        <taxon>Bacteroidota</taxon>
        <taxon>Flavobacteriia</taxon>
        <taxon>Flavobacteriales</taxon>
        <taxon>Flavobacteriaceae</taxon>
        <taxon>Flagellimonas</taxon>
    </lineage>
</organism>
<comment type="caution">
    <text evidence="3">The sequence shown here is derived from an EMBL/GenBank/DDBJ whole genome shotgun (WGS) entry which is preliminary data.</text>
</comment>
<dbReference type="InterPro" id="IPR010982">
    <property type="entry name" value="Lambda_DNA-bd_dom_sf"/>
</dbReference>
<keyword evidence="1" id="KW-0238">DNA-binding</keyword>
<dbReference type="PANTHER" id="PTHR46797">
    <property type="entry name" value="HTH-TYPE TRANSCRIPTIONAL REGULATOR"/>
    <property type="match status" value="1"/>
</dbReference>
<accession>A0A5N5IZG3</accession>
<dbReference type="Pfam" id="PF12844">
    <property type="entry name" value="HTH_19"/>
    <property type="match status" value="1"/>
</dbReference>
<dbReference type="SUPFAM" id="SSF47413">
    <property type="entry name" value="lambda repressor-like DNA-binding domains"/>
    <property type="match status" value="1"/>
</dbReference>
<dbReference type="InterPro" id="IPR013096">
    <property type="entry name" value="Cupin_2"/>
</dbReference>
<dbReference type="Proteomes" id="UP000319204">
    <property type="component" value="Unassembled WGS sequence"/>
</dbReference>
<dbReference type="SMART" id="SM00530">
    <property type="entry name" value="HTH_XRE"/>
    <property type="match status" value="1"/>
</dbReference>
<dbReference type="GO" id="GO:0005829">
    <property type="term" value="C:cytosol"/>
    <property type="evidence" value="ECO:0007669"/>
    <property type="project" value="TreeGrafter"/>
</dbReference>
<dbReference type="PROSITE" id="PS50943">
    <property type="entry name" value="HTH_CROC1"/>
    <property type="match status" value="1"/>
</dbReference>
<proteinExistence type="predicted"/>
<dbReference type="Gene3D" id="1.10.260.40">
    <property type="entry name" value="lambda repressor-like DNA-binding domains"/>
    <property type="match status" value="1"/>
</dbReference>
<gene>
    <name evidence="3" type="ORF">FOT42_000360</name>
</gene>
<protein>
    <submittedName>
        <fullName evidence="3">Helix-turn-helix domain-containing protein</fullName>
    </submittedName>
</protein>
<dbReference type="PANTHER" id="PTHR46797:SF1">
    <property type="entry name" value="METHYLPHOSPHONATE SYNTHASE"/>
    <property type="match status" value="1"/>
</dbReference>
<dbReference type="InterPro" id="IPR001387">
    <property type="entry name" value="Cro/C1-type_HTH"/>
</dbReference>
<dbReference type="GO" id="GO:0003700">
    <property type="term" value="F:DNA-binding transcription factor activity"/>
    <property type="evidence" value="ECO:0007669"/>
    <property type="project" value="TreeGrafter"/>
</dbReference>
<dbReference type="CDD" id="cd02209">
    <property type="entry name" value="cupin_XRE_C"/>
    <property type="match status" value="1"/>
</dbReference>
<dbReference type="InterPro" id="IPR050807">
    <property type="entry name" value="TransReg_Diox_bact_type"/>
</dbReference>
<evidence type="ECO:0000313" key="3">
    <source>
        <dbReference type="EMBL" id="KAB5491436.1"/>
    </source>
</evidence>
<dbReference type="GO" id="GO:0003677">
    <property type="term" value="F:DNA binding"/>
    <property type="evidence" value="ECO:0007669"/>
    <property type="project" value="UniProtKB-KW"/>
</dbReference>
<dbReference type="InterPro" id="IPR011051">
    <property type="entry name" value="RmlC_Cupin_sf"/>
</dbReference>
<dbReference type="Pfam" id="PF07883">
    <property type="entry name" value="Cupin_2"/>
    <property type="match status" value="1"/>
</dbReference>